<dbReference type="Proteomes" id="UP001454036">
    <property type="component" value="Unassembled WGS sequence"/>
</dbReference>
<sequence>MLRSASSLISLASSHCHACPGEGVSCSISGASAGLFKQPVDVQRVPDHSGISFRCQNSLFGGIQLHWTPRGQESFNSRVSVAADFSDSVPDSSNLIGASGYHPLEEIRNRRTTRHTRLTDAEIARTTVEANNNGLLIFPGLIHSEPHEQNSWAEYGYIVDEYGDIFFEINDDENILQDIEASNPVNALIGIDLCQYESQKIDTSDYSVLESDLIGDIPLPIHYLEFEADNFEAPDEQVDWGMPDSLNWVHPTYFSKCLTKAFYAEYDKMMDYPSNGVSIWGQLKPAYIDEEIYLRRLFNGEDSDDYISDWKDNEHRTLSPRGNIQQVRSTFYRLDIVKIELFSVYGVQSAIRLHDFQDAEPDILVHTVPGIVERLDEGRVRYDAALRALCRKKGLNVEGANLIGIDSLGINVRVLYGSEVQTHRFPFKVRAMSEGAAEKQIRQLLFPPSRRKKLKMHERVRELDSF</sequence>
<reference evidence="1 2" key="1">
    <citation type="submission" date="2024-01" db="EMBL/GenBank/DDBJ databases">
        <title>The complete chloroplast genome sequence of Lithospermum erythrorhizon: insights into the phylogenetic relationship among Boraginaceae species and the maternal lineages of purple gromwells.</title>
        <authorList>
            <person name="Okada T."/>
            <person name="Watanabe K."/>
        </authorList>
    </citation>
    <scope>NUCLEOTIDE SEQUENCE [LARGE SCALE GENOMIC DNA]</scope>
</reference>
<dbReference type="PANTHER" id="PTHR13343:SF18">
    <property type="entry name" value="PENTATRICOPEPTIDE REPEAT (PPR) SUPERFAMILY PROTEIN"/>
    <property type="match status" value="1"/>
</dbReference>
<dbReference type="Gene3D" id="3.20.180.10">
    <property type="entry name" value="PNP-oxidase-like"/>
    <property type="match status" value="1"/>
</dbReference>
<proteinExistence type="predicted"/>
<evidence type="ECO:0000313" key="2">
    <source>
        <dbReference type="Proteomes" id="UP001454036"/>
    </source>
</evidence>
<dbReference type="PANTHER" id="PTHR13343">
    <property type="entry name" value="CREG1 PROTEIN"/>
    <property type="match status" value="1"/>
</dbReference>
<organism evidence="1 2">
    <name type="scientific">Lithospermum erythrorhizon</name>
    <name type="common">Purple gromwell</name>
    <name type="synonym">Lithospermum officinale var. erythrorhizon</name>
    <dbReference type="NCBI Taxonomy" id="34254"/>
    <lineage>
        <taxon>Eukaryota</taxon>
        <taxon>Viridiplantae</taxon>
        <taxon>Streptophyta</taxon>
        <taxon>Embryophyta</taxon>
        <taxon>Tracheophyta</taxon>
        <taxon>Spermatophyta</taxon>
        <taxon>Magnoliopsida</taxon>
        <taxon>eudicotyledons</taxon>
        <taxon>Gunneridae</taxon>
        <taxon>Pentapetalae</taxon>
        <taxon>asterids</taxon>
        <taxon>lamiids</taxon>
        <taxon>Boraginales</taxon>
        <taxon>Boraginaceae</taxon>
        <taxon>Boraginoideae</taxon>
        <taxon>Lithospermeae</taxon>
        <taxon>Lithospermum</taxon>
    </lineage>
</organism>
<comment type="caution">
    <text evidence="1">The sequence shown here is derived from an EMBL/GenBank/DDBJ whole genome shotgun (WGS) entry which is preliminary data.</text>
</comment>
<dbReference type="InterPro" id="IPR037119">
    <property type="entry name" value="Haem_oxidase_HugZ-like_sf"/>
</dbReference>
<keyword evidence="2" id="KW-1185">Reference proteome</keyword>
<accession>A0AAV3RMF7</accession>
<dbReference type="EMBL" id="BAABME010010433">
    <property type="protein sequence ID" value="GAA0178648.1"/>
    <property type="molecule type" value="Genomic_DNA"/>
</dbReference>
<protein>
    <submittedName>
        <fullName evidence="1">Uncharacterized protein</fullName>
    </submittedName>
</protein>
<dbReference type="SUPFAM" id="SSF50475">
    <property type="entry name" value="FMN-binding split barrel"/>
    <property type="match status" value="1"/>
</dbReference>
<dbReference type="AlphaFoldDB" id="A0AAV3RMF7"/>
<evidence type="ECO:0000313" key="1">
    <source>
        <dbReference type="EMBL" id="GAA0178648.1"/>
    </source>
</evidence>
<name>A0AAV3RMF7_LITER</name>
<gene>
    <name evidence="1" type="ORF">LIER_29867</name>
</gene>